<feature type="transmembrane region" description="Helical" evidence="3">
    <location>
        <begin position="166"/>
        <end position="187"/>
    </location>
</feature>
<feature type="transmembrane region" description="Helical" evidence="3">
    <location>
        <begin position="207"/>
        <end position="228"/>
    </location>
</feature>
<sequence length="354" mass="38736">MVDKWAVSPYERAVQNAPHKWAIWVPVLVTAVYPYFLNAFHAQVMSVEPGSTMPLGSMLLAIALMVAVFAVPAMGFALACQRITRQQNAAAQLRARRLALFIMCAPTLYCFVGVNLIMLGSPVPDEWFWAASWIGLGVYLSRDGGKNEQPIKPIRSMPALRVAHGIAGVIVLLFVVFHLFNHLFGLAGPDVHAKVMELGRTVYRSSFVEPILVVALLFQVVSGLRLAWNWSSVGGDNYRIFQVGSGVFLSIFILGHLNAVFVFARTYAGIETGWDFASGDPVGMIHDPWGIRLLPHYAIGVFFIIAHLFSGLRVVMLAHGVSLSKANICWWSGAVIGVLTSLSIMLGITGLRLS</sequence>
<dbReference type="Proteomes" id="UP000026913">
    <property type="component" value="Chromosome"/>
</dbReference>
<feature type="transmembrane region" description="Helical" evidence="3">
    <location>
        <begin position="240"/>
        <end position="264"/>
    </location>
</feature>
<dbReference type="AlphaFoldDB" id="A0A024EIR6"/>
<evidence type="ECO:0000313" key="5">
    <source>
        <dbReference type="Proteomes" id="UP000026913"/>
    </source>
</evidence>
<name>A0A024EIR6_9PSED</name>
<reference evidence="4 5" key="1">
    <citation type="journal article" date="2012" name="J. Bacteriol.">
        <title>Genome sequence of cold-adapted Pseudomonas mandelii strain JR-1.</title>
        <authorList>
            <person name="Jang S.H."/>
            <person name="Kim J."/>
            <person name="Kim J."/>
            <person name="Hong S."/>
            <person name="Lee C."/>
        </authorList>
    </citation>
    <scope>NUCLEOTIDE SEQUENCE [LARGE SCALE GENOMIC DNA]</scope>
    <source>
        <strain evidence="4 5">JR-1</strain>
    </source>
</reference>
<feature type="transmembrane region" description="Helical" evidence="3">
    <location>
        <begin position="21"/>
        <end position="37"/>
    </location>
</feature>
<dbReference type="GO" id="GO:0016020">
    <property type="term" value="C:membrane"/>
    <property type="evidence" value="ECO:0007669"/>
    <property type="project" value="InterPro"/>
</dbReference>
<dbReference type="InterPro" id="IPR034804">
    <property type="entry name" value="SQR/QFR_C/D"/>
</dbReference>
<feature type="transmembrane region" description="Helical" evidence="3">
    <location>
        <begin position="98"/>
        <end position="121"/>
    </location>
</feature>
<accession>A0A024EIR6</accession>
<feature type="transmembrane region" description="Helical" evidence="3">
    <location>
        <begin position="328"/>
        <end position="351"/>
    </location>
</feature>
<dbReference type="OrthoDB" id="6868340at2"/>
<feature type="transmembrane region" description="Helical" evidence="3">
    <location>
        <begin position="57"/>
        <end position="78"/>
    </location>
</feature>
<evidence type="ECO:0000256" key="1">
    <source>
        <dbReference type="ARBA" id="ARBA00022692"/>
    </source>
</evidence>
<evidence type="ECO:0000313" key="4">
    <source>
        <dbReference type="EMBL" id="AHZ72824.1"/>
    </source>
</evidence>
<dbReference type="RefSeq" id="WP_010455798.1">
    <property type="nucleotide sequence ID" value="NZ_CP005960.1"/>
</dbReference>
<keyword evidence="1 3" id="KW-0812">Transmembrane</keyword>
<keyword evidence="2 3" id="KW-1133">Transmembrane helix</keyword>
<dbReference type="EMBL" id="CP005960">
    <property type="protein sequence ID" value="AHZ72824.1"/>
    <property type="molecule type" value="Genomic_DNA"/>
</dbReference>
<organism evidence="4 5">
    <name type="scientific">Pseudomonas mandelii JR-1</name>
    <dbReference type="NCBI Taxonomy" id="1147786"/>
    <lineage>
        <taxon>Bacteria</taxon>
        <taxon>Pseudomonadati</taxon>
        <taxon>Pseudomonadota</taxon>
        <taxon>Gammaproteobacteria</taxon>
        <taxon>Pseudomonadales</taxon>
        <taxon>Pseudomonadaceae</taxon>
        <taxon>Pseudomonas</taxon>
    </lineage>
</organism>
<dbReference type="KEGG" id="pman:OU5_5745"/>
<keyword evidence="3" id="KW-0472">Membrane</keyword>
<protein>
    <submittedName>
        <fullName evidence="4">Uncharacterized protein</fullName>
    </submittedName>
</protein>
<proteinExistence type="predicted"/>
<evidence type="ECO:0000256" key="2">
    <source>
        <dbReference type="ARBA" id="ARBA00022989"/>
    </source>
</evidence>
<dbReference type="SUPFAM" id="SSF81343">
    <property type="entry name" value="Fumarate reductase respiratory complex transmembrane subunits"/>
    <property type="match status" value="1"/>
</dbReference>
<feature type="transmembrane region" description="Helical" evidence="3">
    <location>
        <begin position="297"/>
        <end position="316"/>
    </location>
</feature>
<evidence type="ECO:0000256" key="3">
    <source>
        <dbReference type="SAM" id="Phobius"/>
    </source>
</evidence>
<dbReference type="Gene3D" id="1.20.1300.10">
    <property type="entry name" value="Fumarate reductase/succinate dehydrogenase, transmembrane subunit"/>
    <property type="match status" value="1"/>
</dbReference>
<dbReference type="HOGENOM" id="CLU_782708_0_0_6"/>
<gene>
    <name evidence="4" type="ORF">OU5_5745</name>
</gene>